<dbReference type="SMART" id="SM00983">
    <property type="entry name" value="TPK_B1_binding"/>
    <property type="match status" value="1"/>
</dbReference>
<evidence type="ECO:0000256" key="3">
    <source>
        <dbReference type="ARBA" id="ARBA00022777"/>
    </source>
</evidence>
<keyword evidence="2" id="KW-0547">Nucleotide-binding</keyword>
<reference evidence="6" key="1">
    <citation type="submission" date="2009-06" db="EMBL/GenBank/DDBJ databases">
        <title>Lepeophtheirus salmonis ESTs and full-length cDNAs.</title>
        <authorList>
            <person name="Yasuike M."/>
            <person name="von Schalburg K."/>
            <person name="Cooper G."/>
            <person name="Leong J."/>
            <person name="Jones S.R.M."/>
            <person name="Koop B.F."/>
        </authorList>
    </citation>
    <scope>NUCLEOTIDE SEQUENCE</scope>
    <source>
        <strain evidence="6">Pacific form</strain>
        <tissue evidence="6">Whole</tissue>
    </source>
</reference>
<sequence length="246" mass="27558">METNNLSWNLSKILDREPYAAIILNTPIDPVEETIYSFWKKASFRATVDGGTDRWKEFVGESEDIPDPDLISGDFDSVTQETLSYYKSRGISSIVHTPDQDFTDFTKCLIEIKKRRQDLKSFFVHVQHSGRLDQIFGDIETLFHAKTILGSDSLIYLVNSNSISWLLNPGESRIEYIPNKNKTYVGLIPIGTPIDSISTTGLRWNLDNGRLAFGELVSTSNEVDGNGLMIIKTSGDLLLNISGMGI</sequence>
<dbReference type="InterPro" id="IPR007371">
    <property type="entry name" value="TPK_catalytic"/>
</dbReference>
<organism evidence="6">
    <name type="scientific">Lepeophtheirus salmonis</name>
    <name type="common">Salmon louse</name>
    <name type="synonym">Caligus salmonis</name>
    <dbReference type="NCBI Taxonomy" id="72036"/>
    <lineage>
        <taxon>Eukaryota</taxon>
        <taxon>Metazoa</taxon>
        <taxon>Ecdysozoa</taxon>
        <taxon>Arthropoda</taxon>
        <taxon>Crustacea</taxon>
        <taxon>Multicrustacea</taxon>
        <taxon>Hexanauplia</taxon>
        <taxon>Copepoda</taxon>
        <taxon>Siphonostomatoida</taxon>
        <taxon>Caligidae</taxon>
        <taxon>Lepeophtheirus</taxon>
    </lineage>
</organism>
<dbReference type="GO" id="GO:0004788">
    <property type="term" value="F:thiamine diphosphokinase activity"/>
    <property type="evidence" value="ECO:0007669"/>
    <property type="project" value="InterPro"/>
</dbReference>
<name>C1BTH3_LEPSM</name>
<dbReference type="InterPro" id="IPR036371">
    <property type="entry name" value="TPK_B1-bd_sf"/>
</dbReference>
<dbReference type="InterPro" id="IPR007373">
    <property type="entry name" value="Thiamin_PyroPKinase_B1-bd"/>
</dbReference>
<dbReference type="SUPFAM" id="SSF63999">
    <property type="entry name" value="Thiamin pyrophosphokinase, catalytic domain"/>
    <property type="match status" value="1"/>
</dbReference>
<accession>C1BTH3</accession>
<keyword evidence="4" id="KW-0067">ATP-binding</keyword>
<dbReference type="Gene3D" id="3.40.50.10240">
    <property type="entry name" value="Thiamin pyrophosphokinase, catalytic domain"/>
    <property type="match status" value="1"/>
</dbReference>
<dbReference type="Gene3D" id="2.60.120.320">
    <property type="entry name" value="Thiamin pyrophosphokinase, thiamin-binding domain"/>
    <property type="match status" value="1"/>
</dbReference>
<feature type="domain" description="Thiamin pyrophosphokinase thiamin-binding" evidence="5">
    <location>
        <begin position="170"/>
        <end position="238"/>
    </location>
</feature>
<proteinExistence type="evidence at transcript level"/>
<dbReference type="Pfam" id="PF04265">
    <property type="entry name" value="TPK_B1_binding"/>
    <property type="match status" value="1"/>
</dbReference>
<dbReference type="CDD" id="cd07995">
    <property type="entry name" value="TPK"/>
    <property type="match status" value="1"/>
</dbReference>
<evidence type="ECO:0000313" key="6">
    <source>
        <dbReference type="EMBL" id="ACO12326.1"/>
    </source>
</evidence>
<dbReference type="Pfam" id="PF04263">
    <property type="entry name" value="TPK_catalytic"/>
    <property type="match status" value="1"/>
</dbReference>
<dbReference type="InterPro" id="IPR006282">
    <property type="entry name" value="Thi_PPkinase"/>
</dbReference>
<dbReference type="OrthoDB" id="25149at2759"/>
<evidence type="ECO:0000256" key="4">
    <source>
        <dbReference type="ARBA" id="ARBA00022840"/>
    </source>
</evidence>
<dbReference type="GO" id="GO:0006772">
    <property type="term" value="P:thiamine metabolic process"/>
    <property type="evidence" value="ECO:0007669"/>
    <property type="project" value="InterPro"/>
</dbReference>
<dbReference type="NCBIfam" id="TIGR01378">
    <property type="entry name" value="thi_PPkinase"/>
    <property type="match status" value="1"/>
</dbReference>
<protein>
    <submittedName>
        <fullName evidence="6">Thiamin pyrophosphokinase 1</fullName>
    </submittedName>
</protein>
<keyword evidence="3 6" id="KW-0418">Kinase</keyword>
<dbReference type="GO" id="GO:0016301">
    <property type="term" value="F:kinase activity"/>
    <property type="evidence" value="ECO:0007669"/>
    <property type="project" value="UniProtKB-KW"/>
</dbReference>
<evidence type="ECO:0000256" key="1">
    <source>
        <dbReference type="ARBA" id="ARBA00022679"/>
    </source>
</evidence>
<evidence type="ECO:0000256" key="2">
    <source>
        <dbReference type="ARBA" id="ARBA00022741"/>
    </source>
</evidence>
<gene>
    <name evidence="6" type="primary">TPK1</name>
</gene>
<dbReference type="GO" id="GO:0030975">
    <property type="term" value="F:thiamine binding"/>
    <property type="evidence" value="ECO:0007669"/>
    <property type="project" value="InterPro"/>
</dbReference>
<dbReference type="SUPFAM" id="SSF63862">
    <property type="entry name" value="Thiamin pyrophosphokinase, substrate-binding domain"/>
    <property type="match status" value="1"/>
</dbReference>
<dbReference type="AlphaFoldDB" id="C1BTH3"/>
<dbReference type="FunFam" id="2.60.120.320:FF:000001">
    <property type="entry name" value="Thiamine pyrophosphokinase"/>
    <property type="match status" value="1"/>
</dbReference>
<dbReference type="GO" id="GO:0005524">
    <property type="term" value="F:ATP binding"/>
    <property type="evidence" value="ECO:0007669"/>
    <property type="project" value="UniProtKB-KW"/>
</dbReference>
<dbReference type="InterPro" id="IPR036759">
    <property type="entry name" value="TPK_catalytic_sf"/>
</dbReference>
<evidence type="ECO:0000259" key="5">
    <source>
        <dbReference type="SMART" id="SM00983"/>
    </source>
</evidence>
<dbReference type="EMBL" id="BT077902">
    <property type="protein sequence ID" value="ACO12326.1"/>
    <property type="molecule type" value="mRNA"/>
</dbReference>
<keyword evidence="1" id="KW-0808">Transferase</keyword>
<dbReference type="PANTHER" id="PTHR13622:SF8">
    <property type="entry name" value="THIAMIN PYROPHOSPHOKINASE 1"/>
    <property type="match status" value="1"/>
</dbReference>
<dbReference type="GO" id="GO:0009229">
    <property type="term" value="P:thiamine diphosphate biosynthetic process"/>
    <property type="evidence" value="ECO:0007669"/>
    <property type="project" value="InterPro"/>
</dbReference>
<dbReference type="PANTHER" id="PTHR13622">
    <property type="entry name" value="THIAMIN PYROPHOSPHOKINASE"/>
    <property type="match status" value="1"/>
</dbReference>